<comment type="caution">
    <text evidence="1">The sequence shown here is derived from an EMBL/GenBank/DDBJ whole genome shotgun (WGS) entry which is preliminary data.</text>
</comment>
<evidence type="ECO:0000313" key="2">
    <source>
        <dbReference type="Proteomes" id="UP000231409"/>
    </source>
</evidence>
<reference evidence="1 2" key="1">
    <citation type="submission" date="2017-09" db="EMBL/GenBank/DDBJ databases">
        <title>The draft genome sequences of Marinobacter sp. PWS21.</title>
        <authorList>
            <person name="Cao J."/>
        </authorList>
    </citation>
    <scope>NUCLEOTIDE SEQUENCE [LARGE SCALE GENOMIC DNA]</scope>
    <source>
        <strain evidence="1 2">PWS21</strain>
    </source>
</reference>
<protein>
    <submittedName>
        <fullName evidence="1">Uncharacterized protein</fullName>
    </submittedName>
</protein>
<dbReference type="RefSeq" id="WP_099614260.1">
    <property type="nucleotide sequence ID" value="NZ_KZ319370.1"/>
</dbReference>
<sequence length="202" mass="22302">MDLSNLTYQGPEYRADQEIESLIPDNLLSLLKQLNGFIQFGGGLHVRGLCKEPEWHSLRAALFGEEPIHKLFPSVEQSDVPFAQDCVADQYLLRDRIVYKLHSETGEVECLELGLGSFLAAASADPVDFLGLQPLMQLQKKGLDLEPGQVISAYPPFCTEEAKRGVSLKPVAVREALLFLSEFSKQVGSVKNGEKVGIQVTE</sequence>
<dbReference type="EMBL" id="NTFH01000007">
    <property type="protein sequence ID" value="PHQ15134.1"/>
    <property type="molecule type" value="Genomic_DNA"/>
</dbReference>
<accession>A0A2G1UKU9</accession>
<dbReference type="Proteomes" id="UP000231409">
    <property type="component" value="Unassembled WGS sequence"/>
</dbReference>
<evidence type="ECO:0000313" key="1">
    <source>
        <dbReference type="EMBL" id="PHQ15134.1"/>
    </source>
</evidence>
<gene>
    <name evidence="1" type="ORF">CLH61_08290</name>
</gene>
<keyword evidence="2" id="KW-1185">Reference proteome</keyword>
<dbReference type="AlphaFoldDB" id="A0A2G1UKU9"/>
<name>A0A2G1UKU9_9GAMM</name>
<proteinExistence type="predicted"/>
<organism evidence="1 2">
    <name type="scientific">Marinobacter profundi</name>
    <dbReference type="NCBI Taxonomy" id="2666256"/>
    <lineage>
        <taxon>Bacteria</taxon>
        <taxon>Pseudomonadati</taxon>
        <taxon>Pseudomonadota</taxon>
        <taxon>Gammaproteobacteria</taxon>
        <taxon>Pseudomonadales</taxon>
        <taxon>Marinobacteraceae</taxon>
        <taxon>Marinobacter</taxon>
    </lineage>
</organism>